<name>A0A7V3ZK82_DICTH</name>
<evidence type="ECO:0000256" key="1">
    <source>
        <dbReference type="SAM" id="Phobius"/>
    </source>
</evidence>
<accession>A0A7V3ZK82</accession>
<keyword evidence="1" id="KW-0812">Transmembrane</keyword>
<protein>
    <submittedName>
        <fullName evidence="2">Uncharacterized protein</fullName>
    </submittedName>
</protein>
<feature type="transmembrane region" description="Helical" evidence="1">
    <location>
        <begin position="33"/>
        <end position="49"/>
    </location>
</feature>
<evidence type="ECO:0000313" key="2">
    <source>
        <dbReference type="EMBL" id="HGK24534.1"/>
    </source>
</evidence>
<reference evidence="2" key="1">
    <citation type="journal article" date="2020" name="mSystems">
        <title>Genome- and Community-Level Interaction Insights into Carbon Utilization and Element Cycling Functions of Hydrothermarchaeota in Hydrothermal Sediment.</title>
        <authorList>
            <person name="Zhou Z."/>
            <person name="Liu Y."/>
            <person name="Xu W."/>
            <person name="Pan J."/>
            <person name="Luo Z.H."/>
            <person name="Li M."/>
        </authorList>
    </citation>
    <scope>NUCLEOTIDE SEQUENCE [LARGE SCALE GENOMIC DNA]</scope>
    <source>
        <strain evidence="2">SpSt-70</strain>
    </source>
</reference>
<organism evidence="2">
    <name type="scientific">Dictyoglomus thermophilum</name>
    <dbReference type="NCBI Taxonomy" id="14"/>
    <lineage>
        <taxon>Bacteria</taxon>
        <taxon>Pseudomonadati</taxon>
        <taxon>Dictyoglomota</taxon>
        <taxon>Dictyoglomia</taxon>
        <taxon>Dictyoglomales</taxon>
        <taxon>Dictyoglomaceae</taxon>
        <taxon>Dictyoglomus</taxon>
    </lineage>
</organism>
<sequence length="113" mass="13050">MTYSDFYGKYLDIAFYGVLIGLVFFFVYPPISSLIFGLSGSIISFCWLARDLKKYGLSGYNKSILKRYGILILLFLLSIRANIIGVFLFLIGYVIGQWYMILKTWRDRNGTRA</sequence>
<dbReference type="RefSeq" id="WP_012548617.1">
    <property type="nucleotide sequence ID" value="NZ_VTFL01000001.1"/>
</dbReference>
<gene>
    <name evidence="2" type="ORF">ENU78_08965</name>
</gene>
<feature type="transmembrane region" description="Helical" evidence="1">
    <location>
        <begin position="70"/>
        <end position="95"/>
    </location>
</feature>
<dbReference type="EMBL" id="DTDV01000023">
    <property type="protein sequence ID" value="HGK24534.1"/>
    <property type="molecule type" value="Genomic_DNA"/>
</dbReference>
<comment type="caution">
    <text evidence="2">The sequence shown here is derived from an EMBL/GenBank/DDBJ whole genome shotgun (WGS) entry which is preliminary data.</text>
</comment>
<keyword evidence="1" id="KW-0472">Membrane</keyword>
<dbReference type="AlphaFoldDB" id="A0A7V3ZK82"/>
<keyword evidence="1" id="KW-1133">Transmembrane helix</keyword>
<proteinExistence type="predicted"/>
<dbReference type="OMA" id="FCWLARD"/>